<keyword evidence="10" id="KW-1015">Disulfide bond</keyword>
<keyword evidence="11" id="KW-0325">Glycoprotein</keyword>
<keyword evidence="6" id="KW-0540">Nuclease</keyword>
<dbReference type="GO" id="GO:0005576">
    <property type="term" value="C:extracellular region"/>
    <property type="evidence" value="ECO:0007669"/>
    <property type="project" value="UniProtKB-SubCell"/>
</dbReference>
<dbReference type="EMBL" id="AGBW02012613">
    <property type="protein sequence ID" value="OWR44721.1"/>
    <property type="molecule type" value="Genomic_DNA"/>
</dbReference>
<dbReference type="InterPro" id="IPR001568">
    <property type="entry name" value="RNase_T2-like"/>
</dbReference>
<dbReference type="InterPro" id="IPR033130">
    <property type="entry name" value="RNase_T2_His_AS_2"/>
</dbReference>
<dbReference type="GO" id="GO:0003723">
    <property type="term" value="F:RNA binding"/>
    <property type="evidence" value="ECO:0007669"/>
    <property type="project" value="InterPro"/>
</dbReference>
<dbReference type="AlphaFoldDB" id="A0A212ETF2"/>
<keyword evidence="18" id="KW-1185">Reference proteome</keyword>
<dbReference type="PANTHER" id="PTHR11240">
    <property type="entry name" value="RIBONUCLEASE T2"/>
    <property type="match status" value="1"/>
</dbReference>
<keyword evidence="12" id="KW-0458">Lysosome</keyword>
<dbReference type="OrthoDB" id="435754at2759"/>
<evidence type="ECO:0000256" key="13">
    <source>
        <dbReference type="ARBA" id="ARBA00023239"/>
    </source>
</evidence>
<evidence type="ECO:0000256" key="6">
    <source>
        <dbReference type="ARBA" id="ARBA00022722"/>
    </source>
</evidence>
<dbReference type="InterPro" id="IPR036430">
    <property type="entry name" value="RNase_T2-like_sf"/>
</dbReference>
<organism evidence="17 18">
    <name type="scientific">Danaus plexippus plexippus</name>
    <dbReference type="NCBI Taxonomy" id="278856"/>
    <lineage>
        <taxon>Eukaryota</taxon>
        <taxon>Metazoa</taxon>
        <taxon>Ecdysozoa</taxon>
        <taxon>Arthropoda</taxon>
        <taxon>Hexapoda</taxon>
        <taxon>Insecta</taxon>
        <taxon>Pterygota</taxon>
        <taxon>Neoptera</taxon>
        <taxon>Endopterygota</taxon>
        <taxon>Lepidoptera</taxon>
        <taxon>Glossata</taxon>
        <taxon>Ditrysia</taxon>
        <taxon>Papilionoidea</taxon>
        <taxon>Nymphalidae</taxon>
        <taxon>Danainae</taxon>
        <taxon>Danaini</taxon>
        <taxon>Danaina</taxon>
        <taxon>Danaus</taxon>
        <taxon>Danaus</taxon>
    </lineage>
</organism>
<comment type="subcellular location">
    <subcellularLocation>
        <location evidence="1">Endoplasmic reticulum lumen</location>
    </subcellularLocation>
    <subcellularLocation>
        <location evidence="2">Lysosome</location>
    </subcellularLocation>
    <subcellularLocation>
        <location evidence="3">Secreted</location>
    </subcellularLocation>
</comment>
<evidence type="ECO:0000256" key="2">
    <source>
        <dbReference type="ARBA" id="ARBA00004371"/>
    </source>
</evidence>
<gene>
    <name evidence="17" type="ORF">KGM_202821</name>
</gene>
<evidence type="ECO:0000256" key="4">
    <source>
        <dbReference type="ARBA" id="ARBA00007469"/>
    </source>
</evidence>
<dbReference type="GO" id="GO:0005764">
    <property type="term" value="C:lysosome"/>
    <property type="evidence" value="ECO:0007669"/>
    <property type="project" value="UniProtKB-SubCell"/>
</dbReference>
<dbReference type="FunFam" id="3.90.730.10:FF:000001">
    <property type="entry name" value="Ribonuclease T2"/>
    <property type="match status" value="1"/>
</dbReference>
<evidence type="ECO:0000256" key="14">
    <source>
        <dbReference type="ARBA" id="ARBA00051280"/>
    </source>
</evidence>
<dbReference type="GO" id="GO:0016787">
    <property type="term" value="F:hydrolase activity"/>
    <property type="evidence" value="ECO:0007669"/>
    <property type="project" value="UniProtKB-KW"/>
</dbReference>
<dbReference type="FunCoup" id="A0A212ETF2">
    <property type="interactions" value="82"/>
</dbReference>
<evidence type="ECO:0000256" key="15">
    <source>
        <dbReference type="ARBA" id="ARBA00052670"/>
    </source>
</evidence>
<keyword evidence="9" id="KW-0256">Endoplasmic reticulum</keyword>
<evidence type="ECO:0000256" key="5">
    <source>
        <dbReference type="ARBA" id="ARBA00022525"/>
    </source>
</evidence>
<dbReference type="GO" id="GO:0005788">
    <property type="term" value="C:endoplasmic reticulum lumen"/>
    <property type="evidence" value="ECO:0007669"/>
    <property type="project" value="UniProtKB-SubCell"/>
</dbReference>
<dbReference type="PANTHER" id="PTHR11240:SF22">
    <property type="entry name" value="RIBONUCLEASE T2"/>
    <property type="match status" value="1"/>
</dbReference>
<comment type="caution">
    <text evidence="17">The sequence shown here is derived from an EMBL/GenBank/DDBJ whole genome shotgun (WGS) entry which is preliminary data.</text>
</comment>
<evidence type="ECO:0000256" key="7">
    <source>
        <dbReference type="ARBA" id="ARBA00022759"/>
    </source>
</evidence>
<dbReference type="SUPFAM" id="SSF55895">
    <property type="entry name" value="Ribonuclease Rh-like"/>
    <property type="match status" value="1"/>
</dbReference>
<evidence type="ECO:0000256" key="11">
    <source>
        <dbReference type="ARBA" id="ARBA00023180"/>
    </source>
</evidence>
<evidence type="ECO:0000256" key="10">
    <source>
        <dbReference type="ARBA" id="ARBA00023157"/>
    </source>
</evidence>
<dbReference type="KEGG" id="dpl:KGM_202821"/>
<dbReference type="Proteomes" id="UP000007151">
    <property type="component" value="Unassembled WGS sequence"/>
</dbReference>
<evidence type="ECO:0000256" key="12">
    <source>
        <dbReference type="ARBA" id="ARBA00023228"/>
    </source>
</evidence>
<evidence type="ECO:0000256" key="8">
    <source>
        <dbReference type="ARBA" id="ARBA00022801"/>
    </source>
</evidence>
<comment type="catalytic activity">
    <reaction evidence="14">
        <text>a guanylyl-uridine-RNA = a 3'-end 2',3'-cyclophospho-GMP-RNA + a 5'-end dephospho-uridine-RNA</text>
        <dbReference type="Rhea" id="RHEA:81323"/>
        <dbReference type="Rhea" id="RHEA-COMP:17356"/>
        <dbReference type="Rhea" id="RHEA-COMP:19658"/>
        <dbReference type="Rhea" id="RHEA-COMP:19659"/>
        <dbReference type="ChEBI" id="CHEBI:173224"/>
        <dbReference type="ChEBI" id="CHEBI:231849"/>
        <dbReference type="ChEBI" id="CHEBI:231850"/>
    </reaction>
</comment>
<dbReference type="GO" id="GO:0033897">
    <property type="term" value="F:ribonuclease T2 activity"/>
    <property type="evidence" value="ECO:0007669"/>
    <property type="project" value="InterPro"/>
</dbReference>
<dbReference type="GO" id="GO:0006401">
    <property type="term" value="P:RNA catabolic process"/>
    <property type="evidence" value="ECO:0007669"/>
    <property type="project" value="UniProtKB-ARBA"/>
</dbReference>
<keyword evidence="7" id="KW-0255">Endonuclease</keyword>
<dbReference type="Pfam" id="PF00445">
    <property type="entry name" value="Ribonuclease_T2"/>
    <property type="match status" value="1"/>
</dbReference>
<keyword evidence="5" id="KW-0964">Secreted</keyword>
<proteinExistence type="inferred from homology"/>
<comment type="catalytic activity">
    <reaction evidence="15">
        <text>an adenylyl-uridine-RNA = a 3'-end 2',3'-cyclophospho-AMP-RNA + a 5'-end dephospho-uridine-RNA</text>
        <dbReference type="Rhea" id="RHEA:81383"/>
        <dbReference type="Rhea" id="RHEA-COMP:17356"/>
        <dbReference type="Rhea" id="RHEA-COMP:19675"/>
        <dbReference type="Rhea" id="RHEA-COMP:19676"/>
        <dbReference type="ChEBI" id="CHEBI:173224"/>
        <dbReference type="ChEBI" id="CHEBI:231879"/>
        <dbReference type="ChEBI" id="CHEBI:231881"/>
    </reaction>
    <physiologicalReaction direction="left-to-right" evidence="15">
        <dbReference type="Rhea" id="RHEA:81384"/>
    </physiologicalReaction>
</comment>
<accession>A0A212ETF2</accession>
<reference evidence="17 18" key="1">
    <citation type="journal article" date="2011" name="Cell">
        <title>The monarch butterfly genome yields insights into long-distance migration.</title>
        <authorList>
            <person name="Zhan S."/>
            <person name="Merlin C."/>
            <person name="Boore J.L."/>
            <person name="Reppert S.M."/>
        </authorList>
    </citation>
    <scope>NUCLEOTIDE SEQUENCE [LARGE SCALE GENOMIC DNA]</scope>
    <source>
        <strain evidence="17">F-2</strain>
    </source>
</reference>
<dbReference type="PROSITE" id="PS00531">
    <property type="entry name" value="RNASE_T2_2"/>
    <property type="match status" value="1"/>
</dbReference>
<evidence type="ECO:0000256" key="1">
    <source>
        <dbReference type="ARBA" id="ARBA00004319"/>
    </source>
</evidence>
<evidence type="ECO:0000313" key="18">
    <source>
        <dbReference type="Proteomes" id="UP000007151"/>
    </source>
</evidence>
<comment type="similarity">
    <text evidence="4 16">Belongs to the RNase T2 family.</text>
</comment>
<keyword evidence="13" id="KW-0456">Lyase</keyword>
<dbReference type="eggNOG" id="KOG1642">
    <property type="taxonomic scope" value="Eukaryota"/>
</dbReference>
<evidence type="ECO:0000256" key="9">
    <source>
        <dbReference type="ARBA" id="ARBA00022824"/>
    </source>
</evidence>
<dbReference type="CDD" id="cd01061">
    <property type="entry name" value="RNase_T2_euk"/>
    <property type="match status" value="1"/>
</dbReference>
<evidence type="ECO:0000256" key="3">
    <source>
        <dbReference type="ARBA" id="ARBA00004613"/>
    </source>
</evidence>
<evidence type="ECO:0000256" key="16">
    <source>
        <dbReference type="RuleBase" id="RU004328"/>
    </source>
</evidence>
<keyword evidence="8" id="KW-0378">Hydrolase</keyword>
<dbReference type="STRING" id="278856.A0A212ETF2"/>
<sequence>MSELKAIFILFTTFIIHFAVPTVNAGSDFDLLIFTQQWPATACKEWKKHNPSHTCSMPKNSETWTIHGIWPTKMGMIGPAFCNRTWFFDPEKIRPIEEELLQKWPNIYGGTSEYALWSHEWAKHGTCAAILKPLNSELNYFQNGLEFLKTFTMTDILEKNSIVPSNTEKYTVADIHDAIKQRINKNPVIECKVEEGGDNYISEIRICFTKELQLTDCDGVVTQKYGYGGILTNCHSTRGIIYPQYKKYIWYVELYKLLTWLQWFTL</sequence>
<evidence type="ECO:0000313" key="17">
    <source>
        <dbReference type="EMBL" id="OWR44721.1"/>
    </source>
</evidence>
<dbReference type="Gene3D" id="3.90.730.10">
    <property type="entry name" value="Ribonuclease T2-like"/>
    <property type="match status" value="1"/>
</dbReference>
<dbReference type="InterPro" id="IPR033697">
    <property type="entry name" value="Ribonuclease_T2_eukaryotic"/>
</dbReference>
<name>A0A212ETF2_DANPL</name>
<protein>
    <submittedName>
        <fullName evidence="17">Uncharacterized protein</fullName>
    </submittedName>
</protein>